<comment type="similarity">
    <text evidence="1">Belongs to the OCC1 family.</text>
</comment>
<dbReference type="PANTHER" id="PTHR38502">
    <property type="entry name" value="OVEREXPRESSED IN COLON CARCINOMA 1 PROTEIN"/>
    <property type="match status" value="1"/>
</dbReference>
<evidence type="ECO:0000313" key="2">
    <source>
        <dbReference type="EMBL" id="TRY94796.1"/>
    </source>
</evidence>
<comment type="caution">
    <text evidence="2">The sequence shown here is derived from an EMBL/GenBank/DDBJ whole genome shotgun (WGS) entry which is preliminary data.</text>
</comment>
<keyword evidence="3" id="KW-1185">Reference proteome</keyword>
<evidence type="ECO:0000313" key="3">
    <source>
        <dbReference type="Proteomes" id="UP000316079"/>
    </source>
</evidence>
<dbReference type="Pfam" id="PF15506">
    <property type="entry name" value="OCC1"/>
    <property type="match status" value="1"/>
</dbReference>
<evidence type="ECO:0000256" key="1">
    <source>
        <dbReference type="ARBA" id="ARBA00005237"/>
    </source>
</evidence>
<organism evidence="2 3">
    <name type="scientific">Danionella cerebrum</name>
    <dbReference type="NCBI Taxonomy" id="2873325"/>
    <lineage>
        <taxon>Eukaryota</taxon>
        <taxon>Metazoa</taxon>
        <taxon>Chordata</taxon>
        <taxon>Craniata</taxon>
        <taxon>Vertebrata</taxon>
        <taxon>Euteleostomi</taxon>
        <taxon>Actinopterygii</taxon>
        <taxon>Neopterygii</taxon>
        <taxon>Teleostei</taxon>
        <taxon>Ostariophysi</taxon>
        <taxon>Cypriniformes</taxon>
        <taxon>Danionidae</taxon>
        <taxon>Danioninae</taxon>
        <taxon>Danionella</taxon>
    </lineage>
</organism>
<reference evidence="2 3" key="1">
    <citation type="journal article" date="2019" name="Sci. Data">
        <title>Hybrid genome assembly and annotation of Danionella translucida.</title>
        <authorList>
            <person name="Kadobianskyi M."/>
            <person name="Schulze L."/>
            <person name="Schuelke M."/>
            <person name="Judkewitz B."/>
        </authorList>
    </citation>
    <scope>NUCLEOTIDE SEQUENCE [LARGE SCALE GENOMIC DNA]</scope>
    <source>
        <strain evidence="2 3">Bolton</strain>
    </source>
</reference>
<dbReference type="OrthoDB" id="8909183at2759"/>
<gene>
    <name evidence="2" type="ORF">DNTS_032629</name>
</gene>
<dbReference type="InterPro" id="IPR029133">
    <property type="entry name" value="OCC1"/>
</dbReference>
<proteinExistence type="inferred from homology"/>
<dbReference type="Proteomes" id="UP000316079">
    <property type="component" value="Unassembled WGS sequence"/>
</dbReference>
<sequence>MGYWSLLTSSTLLANCCKVPITSSSPFATAKFCIQKASEVPFIHSLVLHSACTQKSVFMPKNGLWKFLCHQHECDSWRTEEPSPDDEKRRNYGGVYVGLPADLTTVAVSQSKSTRKGASWVLPHLTTPPSAYGD</sequence>
<protein>
    <submittedName>
        <fullName evidence="2">Uncharacterized protein</fullName>
    </submittedName>
</protein>
<name>A0A553QYA7_9TELE</name>
<dbReference type="AlphaFoldDB" id="A0A553QYA7"/>
<accession>A0A553QYA7</accession>
<dbReference type="PANTHER" id="PTHR38502:SF1">
    <property type="entry name" value="OVEREXPRESSED IN COLON CARCINOMA 1 PROTEIN"/>
    <property type="match status" value="1"/>
</dbReference>
<dbReference type="EMBL" id="SRMA01025427">
    <property type="protein sequence ID" value="TRY94796.1"/>
    <property type="molecule type" value="Genomic_DNA"/>
</dbReference>